<dbReference type="Pfam" id="PF12728">
    <property type="entry name" value="HTH_17"/>
    <property type="match status" value="1"/>
</dbReference>
<dbReference type="SUPFAM" id="SSF46955">
    <property type="entry name" value="Putative DNA-binding domain"/>
    <property type="match status" value="1"/>
</dbReference>
<dbReference type="Proteomes" id="UP000766595">
    <property type="component" value="Unassembled WGS sequence"/>
</dbReference>
<protein>
    <submittedName>
        <fullName evidence="3">Helix-turn-helix domain-containing protein</fullName>
    </submittedName>
</protein>
<dbReference type="EMBL" id="JAHHZF010000001">
    <property type="protein sequence ID" value="MBT9287956.1"/>
    <property type="molecule type" value="Genomic_DNA"/>
</dbReference>
<sequence>MPDEILTLPEVAGLLKVAEKTVYTMAQRAEIPAFKVRGQWRFKRVDLDGWIEAQKVVQNPSTPKNDPKPSDDEAADRGSRDDH</sequence>
<feature type="domain" description="Helix-turn-helix" evidence="2">
    <location>
        <begin position="6"/>
        <end position="54"/>
    </location>
</feature>
<dbReference type="AlphaFoldDB" id="A0A947CZV2"/>
<accession>A0A947CZV2</accession>
<dbReference type="RefSeq" id="WP_261966650.1">
    <property type="nucleotide sequence ID" value="NZ_JAHHZF010000001.1"/>
</dbReference>
<evidence type="ECO:0000313" key="3">
    <source>
        <dbReference type="EMBL" id="MBT9287956.1"/>
    </source>
</evidence>
<dbReference type="InterPro" id="IPR009061">
    <property type="entry name" value="DNA-bd_dom_put_sf"/>
</dbReference>
<proteinExistence type="predicted"/>
<name>A0A947CZV2_9HYPH</name>
<reference evidence="3 4" key="1">
    <citation type="submission" date="2021-06" db="EMBL/GenBank/DDBJ databases">
        <authorList>
            <person name="Grouzdev D.S."/>
            <person name="Koziaeva V."/>
        </authorList>
    </citation>
    <scope>NUCLEOTIDE SEQUENCE [LARGE SCALE GENOMIC DNA]</scope>
    <source>
        <strain evidence="3 4">22</strain>
    </source>
</reference>
<feature type="compositionally biased region" description="Basic and acidic residues" evidence="1">
    <location>
        <begin position="65"/>
        <end position="83"/>
    </location>
</feature>
<dbReference type="NCBIfam" id="TIGR01764">
    <property type="entry name" value="excise"/>
    <property type="match status" value="1"/>
</dbReference>
<feature type="region of interest" description="Disordered" evidence="1">
    <location>
        <begin position="54"/>
        <end position="83"/>
    </location>
</feature>
<evidence type="ECO:0000259" key="2">
    <source>
        <dbReference type="Pfam" id="PF12728"/>
    </source>
</evidence>
<gene>
    <name evidence="3" type="ORF">KL771_00725</name>
</gene>
<dbReference type="InterPro" id="IPR041657">
    <property type="entry name" value="HTH_17"/>
</dbReference>
<dbReference type="InterPro" id="IPR010093">
    <property type="entry name" value="SinI_DNA-bd"/>
</dbReference>
<evidence type="ECO:0000313" key="4">
    <source>
        <dbReference type="Proteomes" id="UP000766595"/>
    </source>
</evidence>
<dbReference type="GO" id="GO:0003677">
    <property type="term" value="F:DNA binding"/>
    <property type="evidence" value="ECO:0007669"/>
    <property type="project" value="InterPro"/>
</dbReference>
<comment type="caution">
    <text evidence="3">The sequence shown here is derived from an EMBL/GenBank/DDBJ whole genome shotgun (WGS) entry which is preliminary data.</text>
</comment>
<organism evidence="3 4">
    <name type="scientific">Prosthecodimorpha staleyi</name>
    <dbReference type="NCBI Taxonomy" id="2840188"/>
    <lineage>
        <taxon>Bacteria</taxon>
        <taxon>Pseudomonadati</taxon>
        <taxon>Pseudomonadota</taxon>
        <taxon>Alphaproteobacteria</taxon>
        <taxon>Hyphomicrobiales</taxon>
        <taxon>Ancalomicrobiaceae</taxon>
        <taxon>Prosthecodimorpha</taxon>
    </lineage>
</organism>
<keyword evidence="4" id="KW-1185">Reference proteome</keyword>
<evidence type="ECO:0000256" key="1">
    <source>
        <dbReference type="SAM" id="MobiDB-lite"/>
    </source>
</evidence>